<evidence type="ECO:0000256" key="4">
    <source>
        <dbReference type="SAM" id="SignalP"/>
    </source>
</evidence>
<gene>
    <name evidence="6" type="ORF">SAMN05421508_105244</name>
</gene>
<keyword evidence="3" id="KW-0813">Transport</keyword>
<dbReference type="InterPro" id="IPR028082">
    <property type="entry name" value="Peripla_BP_I"/>
</dbReference>
<evidence type="ECO:0000256" key="2">
    <source>
        <dbReference type="ARBA" id="ARBA00022729"/>
    </source>
</evidence>
<evidence type="ECO:0000313" key="6">
    <source>
        <dbReference type="EMBL" id="SOD96276.1"/>
    </source>
</evidence>
<evidence type="ECO:0000256" key="3">
    <source>
        <dbReference type="ARBA" id="ARBA00022970"/>
    </source>
</evidence>
<feature type="signal peptide" evidence="4">
    <location>
        <begin position="1"/>
        <end position="24"/>
    </location>
</feature>
<dbReference type="Pfam" id="PF13458">
    <property type="entry name" value="Peripla_BP_6"/>
    <property type="match status" value="1"/>
</dbReference>
<dbReference type="EMBL" id="OCNJ01000005">
    <property type="protein sequence ID" value="SOD96276.1"/>
    <property type="molecule type" value="Genomic_DNA"/>
</dbReference>
<keyword evidence="3" id="KW-0029">Amino-acid transport</keyword>
<sequence length="388" mass="40696">MLKTILKGAAVGAAVVGFMASAQAADPVKVGVMLPYTGTYAALGEAITNGMKMAIEDAGGTPGGRAIEYVVVDDESEPGKAPANMEKLVSGANVDMVVGTVHSGVAMGMLKVAREKDAILLIPNAGFNAATGPLCAPNVFRTSFTSWQTAYPMGKAAAHRGYKKVATITWKYGFGEESVEAFKEGFEAAGGEVVEEITLPFPDVEFQAQLTRLAQIKPDAVFAFFAGGGAVKFVKDYAAAGLSKDIPLIGSGFLTDGTLAAQGAAAEGIMTTLHYADTLDNPTNRKFREAYKAEFGKDADIYAVQGYDTGLVIAAALEATKGDTSDRQALLAAIRGVTVNSPRGRWTFSPAQNPVQDIYLRQVKDGRNVMVGVAAEKLADPARGCKMM</sequence>
<comment type="similarity">
    <text evidence="1">Belongs to the leucine-binding protein family.</text>
</comment>
<proteinExistence type="inferred from homology"/>
<evidence type="ECO:0000256" key="1">
    <source>
        <dbReference type="ARBA" id="ARBA00010062"/>
    </source>
</evidence>
<dbReference type="PANTHER" id="PTHR30483:SF6">
    <property type="entry name" value="PERIPLASMIC BINDING PROTEIN OF ABC TRANSPORTER FOR NATURAL AMINO ACIDS"/>
    <property type="match status" value="1"/>
</dbReference>
<organism evidence="6 7">
    <name type="scientific">Caenispirillum bisanense</name>
    <dbReference type="NCBI Taxonomy" id="414052"/>
    <lineage>
        <taxon>Bacteria</taxon>
        <taxon>Pseudomonadati</taxon>
        <taxon>Pseudomonadota</taxon>
        <taxon>Alphaproteobacteria</taxon>
        <taxon>Rhodospirillales</taxon>
        <taxon>Novispirillaceae</taxon>
        <taxon>Caenispirillum</taxon>
    </lineage>
</organism>
<dbReference type="SUPFAM" id="SSF53822">
    <property type="entry name" value="Periplasmic binding protein-like I"/>
    <property type="match status" value="1"/>
</dbReference>
<dbReference type="CDD" id="cd20014">
    <property type="entry name" value="PBP1_RPA0668_benzoate-like"/>
    <property type="match status" value="1"/>
</dbReference>
<feature type="domain" description="Leucine-binding protein" evidence="5">
    <location>
        <begin position="27"/>
        <end position="366"/>
    </location>
</feature>
<dbReference type="Proteomes" id="UP000219621">
    <property type="component" value="Unassembled WGS sequence"/>
</dbReference>
<dbReference type="RefSeq" id="WP_097279617.1">
    <property type="nucleotide sequence ID" value="NZ_OCNJ01000005.1"/>
</dbReference>
<reference evidence="6 7" key="1">
    <citation type="submission" date="2017-09" db="EMBL/GenBank/DDBJ databases">
        <authorList>
            <person name="Ehlers B."/>
            <person name="Leendertz F.H."/>
        </authorList>
    </citation>
    <scope>NUCLEOTIDE SEQUENCE [LARGE SCALE GENOMIC DNA]</scope>
    <source>
        <strain evidence="6 7">USBA 140</strain>
    </source>
</reference>
<dbReference type="GO" id="GO:0006865">
    <property type="term" value="P:amino acid transport"/>
    <property type="evidence" value="ECO:0007669"/>
    <property type="project" value="UniProtKB-KW"/>
</dbReference>
<name>A0A286GM62_9PROT</name>
<dbReference type="PANTHER" id="PTHR30483">
    <property type="entry name" value="LEUCINE-SPECIFIC-BINDING PROTEIN"/>
    <property type="match status" value="1"/>
</dbReference>
<dbReference type="Gene3D" id="3.40.50.2300">
    <property type="match status" value="2"/>
</dbReference>
<keyword evidence="7" id="KW-1185">Reference proteome</keyword>
<dbReference type="OrthoDB" id="6083760at2"/>
<evidence type="ECO:0000259" key="5">
    <source>
        <dbReference type="Pfam" id="PF13458"/>
    </source>
</evidence>
<keyword evidence="2 4" id="KW-0732">Signal</keyword>
<protein>
    <submittedName>
        <fullName evidence="6">Amino acid/amide ABC transporter substrate-binding protein, HAAT family</fullName>
    </submittedName>
</protein>
<dbReference type="InterPro" id="IPR051010">
    <property type="entry name" value="BCAA_transport"/>
</dbReference>
<accession>A0A286GM62</accession>
<feature type="chain" id="PRO_5012109036" evidence="4">
    <location>
        <begin position="25"/>
        <end position="388"/>
    </location>
</feature>
<evidence type="ECO:0000313" key="7">
    <source>
        <dbReference type="Proteomes" id="UP000219621"/>
    </source>
</evidence>
<dbReference type="AlphaFoldDB" id="A0A286GM62"/>
<dbReference type="InterPro" id="IPR028081">
    <property type="entry name" value="Leu-bd"/>
</dbReference>